<evidence type="ECO:0000313" key="2">
    <source>
        <dbReference type="EMBL" id="CAB4568971.1"/>
    </source>
</evidence>
<keyword evidence="1" id="KW-1133">Transmembrane helix</keyword>
<feature type="transmembrane region" description="Helical" evidence="1">
    <location>
        <begin position="62"/>
        <end position="85"/>
    </location>
</feature>
<evidence type="ECO:0000256" key="1">
    <source>
        <dbReference type="SAM" id="Phobius"/>
    </source>
</evidence>
<keyword evidence="1" id="KW-0472">Membrane</keyword>
<gene>
    <name evidence="2" type="ORF">UFOPK1704_00330</name>
</gene>
<accession>A0A6J6DXU7</accession>
<keyword evidence="1" id="KW-0812">Transmembrane</keyword>
<dbReference type="AlphaFoldDB" id="A0A6J6DXU7"/>
<dbReference type="Pfam" id="PF11255">
    <property type="entry name" value="DUF3054"/>
    <property type="match status" value="1"/>
</dbReference>
<feature type="transmembrane region" description="Helical" evidence="1">
    <location>
        <begin position="5"/>
        <end position="23"/>
    </location>
</feature>
<protein>
    <submittedName>
        <fullName evidence="2">Unannotated protein</fullName>
    </submittedName>
</protein>
<sequence length="125" mass="13505">MNRDWLRCVINDAACVIALVVVGTRNHDTDTGLGGVSYVAAPFLIGLVVAQLLLLMPTHKQFSLMGGVATAVITVSVGMVLRNLAFNRGTALAFVIVATVFLLATMTGWRAFTMWRERRIAAAQK</sequence>
<proteinExistence type="predicted"/>
<name>A0A6J6DXU7_9ZZZZ</name>
<reference evidence="2" key="1">
    <citation type="submission" date="2020-05" db="EMBL/GenBank/DDBJ databases">
        <authorList>
            <person name="Chiriac C."/>
            <person name="Salcher M."/>
            <person name="Ghai R."/>
            <person name="Kavagutti S V."/>
        </authorList>
    </citation>
    <scope>NUCLEOTIDE SEQUENCE</scope>
</reference>
<feature type="transmembrane region" description="Helical" evidence="1">
    <location>
        <begin position="35"/>
        <end position="55"/>
    </location>
</feature>
<dbReference type="InterPro" id="IPR021414">
    <property type="entry name" value="DUF3054"/>
</dbReference>
<feature type="transmembrane region" description="Helical" evidence="1">
    <location>
        <begin position="91"/>
        <end position="112"/>
    </location>
</feature>
<dbReference type="EMBL" id="CAEZTQ010000044">
    <property type="protein sequence ID" value="CAB4568971.1"/>
    <property type="molecule type" value="Genomic_DNA"/>
</dbReference>
<organism evidence="2">
    <name type="scientific">freshwater metagenome</name>
    <dbReference type="NCBI Taxonomy" id="449393"/>
    <lineage>
        <taxon>unclassified sequences</taxon>
        <taxon>metagenomes</taxon>
        <taxon>ecological metagenomes</taxon>
    </lineage>
</organism>